<evidence type="ECO:0000256" key="1">
    <source>
        <dbReference type="SAM" id="MobiDB-lite"/>
    </source>
</evidence>
<evidence type="ECO:0000313" key="2">
    <source>
        <dbReference type="EMBL" id="VTR95699.1"/>
    </source>
</evidence>
<name>A0A6P2D3H8_9BACT</name>
<keyword evidence="3" id="KW-1185">Reference proteome</keyword>
<dbReference type="AlphaFoldDB" id="A0A6P2D3H8"/>
<accession>A0A6P2D3H8</accession>
<feature type="region of interest" description="Disordered" evidence="1">
    <location>
        <begin position="47"/>
        <end position="66"/>
    </location>
</feature>
<organism evidence="2 3">
    <name type="scientific">Gemmata massiliana</name>
    <dbReference type="NCBI Taxonomy" id="1210884"/>
    <lineage>
        <taxon>Bacteria</taxon>
        <taxon>Pseudomonadati</taxon>
        <taxon>Planctomycetota</taxon>
        <taxon>Planctomycetia</taxon>
        <taxon>Gemmatales</taxon>
        <taxon>Gemmataceae</taxon>
        <taxon>Gemmata</taxon>
    </lineage>
</organism>
<proteinExistence type="predicted"/>
<gene>
    <name evidence="2" type="ORF">SOIL9_20150</name>
</gene>
<reference evidence="2 3" key="1">
    <citation type="submission" date="2019-05" db="EMBL/GenBank/DDBJ databases">
        <authorList>
            <consortium name="Science for Life Laboratories"/>
        </authorList>
    </citation>
    <scope>NUCLEOTIDE SEQUENCE [LARGE SCALE GENOMIC DNA]</scope>
    <source>
        <strain evidence="2">Soil9</strain>
    </source>
</reference>
<evidence type="ECO:0000313" key="3">
    <source>
        <dbReference type="Proteomes" id="UP000464178"/>
    </source>
</evidence>
<protein>
    <submittedName>
        <fullName evidence="2">Uncharacterized protein</fullName>
    </submittedName>
</protein>
<dbReference type="Proteomes" id="UP000464178">
    <property type="component" value="Chromosome"/>
</dbReference>
<dbReference type="EMBL" id="LR593886">
    <property type="protein sequence ID" value="VTR95699.1"/>
    <property type="molecule type" value="Genomic_DNA"/>
</dbReference>
<dbReference type="KEGG" id="gms:SOIL9_20150"/>
<sequence>MYLLGFSYIQVRRGMRLPNPLVKNRTVGTAPTYKGIEVIFRDTSTPNESEDTLVTESGLTSCGGVP</sequence>